<keyword evidence="1" id="KW-0472">Membrane</keyword>
<proteinExistence type="predicted"/>
<dbReference type="EMBL" id="AGWJ02000021">
    <property type="protein sequence ID" value="EHO80773.1"/>
    <property type="molecule type" value="Genomic_DNA"/>
</dbReference>
<evidence type="ECO:0000256" key="1">
    <source>
        <dbReference type="SAM" id="Phobius"/>
    </source>
</evidence>
<dbReference type="PATRIC" id="fig|457404.5.peg.2257"/>
<gene>
    <name evidence="2" type="ORF">HMPREF0402_01846</name>
</gene>
<evidence type="ECO:0000313" key="3">
    <source>
        <dbReference type="Proteomes" id="UP000003233"/>
    </source>
</evidence>
<organism evidence="2 3">
    <name type="scientific">Fusobacterium ulcerans 12-1B</name>
    <dbReference type="NCBI Taxonomy" id="457404"/>
    <lineage>
        <taxon>Bacteria</taxon>
        <taxon>Fusobacteriati</taxon>
        <taxon>Fusobacteriota</taxon>
        <taxon>Fusobacteriia</taxon>
        <taxon>Fusobacteriales</taxon>
        <taxon>Fusobacteriaceae</taxon>
        <taxon>Fusobacterium</taxon>
    </lineage>
</organism>
<sequence>MANNSFLLKGWAVTLEAGIFALAAKDTNKLYFLIAYIPIIIFWGLDAYYLLQERLYRSLYEKVQQTKEDEIDFSLKATTQEFHSNKNCYWNCLFSGTELGFYLPLAIVCGGIIIITHI</sequence>
<protein>
    <submittedName>
        <fullName evidence="2">Uncharacterized protein</fullName>
    </submittedName>
</protein>
<accession>H1PTV3</accession>
<dbReference type="AlphaFoldDB" id="H1PTV3"/>
<evidence type="ECO:0000313" key="2">
    <source>
        <dbReference type="EMBL" id="EHO80773.1"/>
    </source>
</evidence>
<keyword evidence="1" id="KW-0812">Transmembrane</keyword>
<dbReference type="BioCyc" id="FSP457404-HMP:GTSQ-1856-MONOMER"/>
<dbReference type="RefSeq" id="WP_008697416.1">
    <property type="nucleotide sequence ID" value="NZ_KE161008.1"/>
</dbReference>
<keyword evidence="3" id="KW-1185">Reference proteome</keyword>
<feature type="transmembrane region" description="Helical" evidence="1">
    <location>
        <begin position="30"/>
        <end position="51"/>
    </location>
</feature>
<dbReference type="Proteomes" id="UP000003233">
    <property type="component" value="Unassembled WGS sequence"/>
</dbReference>
<dbReference type="HOGENOM" id="CLU_131458_1_0_0"/>
<reference evidence="2 3" key="1">
    <citation type="submission" date="2012-07" db="EMBL/GenBank/DDBJ databases">
        <title>The Genome Sequence of Fusobacterium ulcerans 12_1B.</title>
        <authorList>
            <consortium name="The Broad Institute Genome Sequencing Platform"/>
            <person name="Earl A."/>
            <person name="Ward D."/>
            <person name="Feldgarden M."/>
            <person name="Gevers D."/>
            <person name="Strauss J."/>
            <person name="Ambrose C.E."/>
            <person name="Allen-Vercoe E."/>
            <person name="Walker B."/>
            <person name="Young S.K."/>
            <person name="Zeng Q."/>
            <person name="Gargeya S."/>
            <person name="Fitzgerald M."/>
            <person name="Haas B."/>
            <person name="Abouelleil A."/>
            <person name="Alvarado L."/>
            <person name="Arachchi H.M."/>
            <person name="Berlin A.M."/>
            <person name="Chapman S.B."/>
            <person name="Goldberg J."/>
            <person name="Griggs A."/>
            <person name="Gujja S."/>
            <person name="Hansen M."/>
            <person name="Howarth C."/>
            <person name="Imamovic A."/>
            <person name="Larimer J."/>
            <person name="McCowen C."/>
            <person name="Montmayeur A."/>
            <person name="Murphy C."/>
            <person name="Neiman D."/>
            <person name="Pearson M."/>
            <person name="Priest M."/>
            <person name="Roberts A."/>
            <person name="Saif S."/>
            <person name="Shea T."/>
            <person name="Sisk P."/>
            <person name="Sykes S."/>
            <person name="Wortman J."/>
            <person name="Nusbaum C."/>
            <person name="Birren B."/>
        </authorList>
    </citation>
    <scope>NUCLEOTIDE SEQUENCE [LARGE SCALE GENOMIC DNA]</scope>
    <source>
        <strain evidence="2 3">12_1B</strain>
    </source>
</reference>
<keyword evidence="1" id="KW-1133">Transmembrane helix</keyword>
<name>H1PTV3_9FUSO</name>
<comment type="caution">
    <text evidence="2">The sequence shown here is derived from an EMBL/GenBank/DDBJ whole genome shotgun (WGS) entry which is preliminary data.</text>
</comment>
<feature type="transmembrane region" description="Helical" evidence="1">
    <location>
        <begin position="99"/>
        <end position="116"/>
    </location>
</feature>